<evidence type="ECO:0000313" key="3">
    <source>
        <dbReference type="Proteomes" id="UP001596250"/>
    </source>
</evidence>
<feature type="transmembrane region" description="Helical" evidence="1">
    <location>
        <begin position="98"/>
        <end position="125"/>
    </location>
</feature>
<organism evidence="2 3">
    <name type="scientific">Marinicrinis lubricantis</name>
    <dbReference type="NCBI Taxonomy" id="2086470"/>
    <lineage>
        <taxon>Bacteria</taxon>
        <taxon>Bacillati</taxon>
        <taxon>Bacillota</taxon>
        <taxon>Bacilli</taxon>
        <taxon>Bacillales</taxon>
        <taxon>Paenibacillaceae</taxon>
    </lineage>
</organism>
<gene>
    <name evidence="2" type="ORF">ACFPXP_09240</name>
</gene>
<dbReference type="RefSeq" id="WP_415803683.1">
    <property type="nucleotide sequence ID" value="NZ_CBCSCT010000090.1"/>
</dbReference>
<keyword evidence="1" id="KW-1133">Transmembrane helix</keyword>
<evidence type="ECO:0000256" key="1">
    <source>
        <dbReference type="SAM" id="Phobius"/>
    </source>
</evidence>
<feature type="transmembrane region" description="Helical" evidence="1">
    <location>
        <begin position="68"/>
        <end position="86"/>
    </location>
</feature>
<comment type="caution">
    <text evidence="2">The sequence shown here is derived from an EMBL/GenBank/DDBJ whole genome shotgun (WGS) entry which is preliminary data.</text>
</comment>
<name>A0ABW1INE9_9BACL</name>
<keyword evidence="1" id="KW-0812">Transmembrane</keyword>
<dbReference type="EMBL" id="JBHSQV010000121">
    <property type="protein sequence ID" value="MFC5986600.1"/>
    <property type="molecule type" value="Genomic_DNA"/>
</dbReference>
<proteinExistence type="predicted"/>
<keyword evidence="3" id="KW-1185">Reference proteome</keyword>
<evidence type="ECO:0000313" key="2">
    <source>
        <dbReference type="EMBL" id="MFC5986600.1"/>
    </source>
</evidence>
<dbReference type="Proteomes" id="UP001596250">
    <property type="component" value="Unassembled WGS sequence"/>
</dbReference>
<reference evidence="3" key="1">
    <citation type="journal article" date="2019" name="Int. J. Syst. Evol. Microbiol.">
        <title>The Global Catalogue of Microorganisms (GCM) 10K type strain sequencing project: providing services to taxonomists for standard genome sequencing and annotation.</title>
        <authorList>
            <consortium name="The Broad Institute Genomics Platform"/>
            <consortium name="The Broad Institute Genome Sequencing Center for Infectious Disease"/>
            <person name="Wu L."/>
            <person name="Ma J."/>
        </authorList>
    </citation>
    <scope>NUCLEOTIDE SEQUENCE [LARGE SCALE GENOMIC DNA]</scope>
    <source>
        <strain evidence="3">CCM 8749</strain>
    </source>
</reference>
<protein>
    <submittedName>
        <fullName evidence="2">Uncharacterized protein</fullName>
    </submittedName>
</protein>
<feature type="transmembrane region" description="Helical" evidence="1">
    <location>
        <begin position="12"/>
        <end position="35"/>
    </location>
</feature>
<accession>A0ABW1INE9</accession>
<sequence length="143" mass="16506">MMLMKPMSLRFIQIFMIFKIALIVIFCILFGLFFIEAGDSWESFKSGALNSALGIEPDEYDARNFGRMVGYNLLPFVFSLWTLSAMNNRKYKSLVLSLVLHFLLSLQNPFYLLLSLVMLVLSFTYKVRSYMTDRGGNPLMNAR</sequence>
<keyword evidence="1" id="KW-0472">Membrane</keyword>